<evidence type="ECO:0000313" key="1">
    <source>
        <dbReference type="EMBL" id="RST60226.1"/>
    </source>
</evidence>
<organism evidence="1 2">
    <name type="scientific">Siminovitchia terrae</name>
    <name type="common">Bacillus terrae</name>
    <dbReference type="NCBI Taxonomy" id="1914933"/>
    <lineage>
        <taxon>Bacteria</taxon>
        <taxon>Bacillati</taxon>
        <taxon>Bacillota</taxon>
        <taxon>Bacilli</taxon>
        <taxon>Bacillales</taxon>
        <taxon>Bacillaceae</taxon>
        <taxon>Siminovitchia</taxon>
    </lineage>
</organism>
<dbReference type="Pfam" id="PF06356">
    <property type="entry name" value="DUF1064"/>
    <property type="match status" value="1"/>
</dbReference>
<evidence type="ECO:0000313" key="2">
    <source>
        <dbReference type="Proteomes" id="UP000287296"/>
    </source>
</evidence>
<comment type="caution">
    <text evidence="1">The sequence shown here is derived from an EMBL/GenBank/DDBJ whole genome shotgun (WGS) entry which is preliminary data.</text>
</comment>
<dbReference type="RefSeq" id="WP_120117542.1">
    <property type="nucleotide sequence ID" value="NZ_QYTW02000005.1"/>
</dbReference>
<reference evidence="1 2" key="1">
    <citation type="submission" date="2018-12" db="EMBL/GenBank/DDBJ databases">
        <authorList>
            <person name="Sun L."/>
            <person name="Chen Z."/>
        </authorList>
    </citation>
    <scope>NUCLEOTIDE SEQUENCE [LARGE SCALE GENOMIC DNA]</scope>
    <source>
        <strain evidence="1 2">LMG 29736</strain>
    </source>
</reference>
<accession>A0A429XA13</accession>
<proteinExistence type="predicted"/>
<gene>
    <name evidence="1" type="ORF">D5F11_007150</name>
</gene>
<dbReference type="Proteomes" id="UP000287296">
    <property type="component" value="Unassembled WGS sequence"/>
</dbReference>
<protein>
    <submittedName>
        <fullName evidence="1">DUF1064 domain-containing protein</fullName>
    </submittedName>
</protein>
<dbReference type="AlphaFoldDB" id="A0A429XA13"/>
<name>A0A429XA13_SIMTE</name>
<dbReference type="EMBL" id="QYTW02000005">
    <property type="protein sequence ID" value="RST60226.1"/>
    <property type="molecule type" value="Genomic_DNA"/>
</dbReference>
<dbReference type="OrthoDB" id="1853564at2"/>
<sequence length="135" mass="16508">MNQRMPVQEYRKIRRPRSKYRNKKVEVDGHVFDSIAESKYYQQLKWLEANKQILFFRPQPRYLLQEAFEKDGKTHRKIEYIADFEIHHTDGSIEVVDVKGVKTDVFRMKEKMFHKRYPHKLSIVQYENGRFEEVN</sequence>
<dbReference type="InterPro" id="IPR009414">
    <property type="entry name" value="DUF1064"/>
</dbReference>